<evidence type="ECO:0000313" key="3">
    <source>
        <dbReference type="EMBL" id="OMJ84677.1"/>
    </source>
</evidence>
<name>A0A1R2C6P8_9CILI</name>
<keyword evidence="4" id="KW-1185">Reference proteome</keyword>
<evidence type="ECO:0000256" key="1">
    <source>
        <dbReference type="SAM" id="Coils"/>
    </source>
</evidence>
<sequence>MEVTIQTLAWLKRTDIIKGPYKDNIDKVLLNEEDSARLELGLITPMIRMVYTGQIPEDSEFRMTNTSSSRLYNWNMLVKPLESIGIDINSDIKALIVAGDRMQVMVILENLTELIEKPRKKKKAVKTTDGALLLNNIDANCSLEDSESVLEFLLLGFCKAFRVTPKVAAGLLTQKCSFLSQIVGKGLKGIFEPVLGWLDLMMGNINIALRLVENEQSGLQLIFSCFKTGIFSKSLMVNVKTAETMVAYHTQMKYLEASLWEWFLAQSDMIYGIFKLIEENKSDMGIFLTLLYAFSKKNLDVIFNSHLQDYCKTTQNYIKFVALFLGTFSRAPYSQFFFNQGLIDIWADISLRESEKDPKNLDKKSFYINFLCELWSGYSNIIELKEELGTNMLAVIKRSTREASKVLKFIVYGRLFHLLNVFTIQKTSFAPIVYKTLAFFLIENYSDDRIREFLLGNFKLTFSENESIPLGILLEPLIKQCQLSKTAHLNLCDFDFYYYIAQHPRLAVKDAVILLDLLGKILLDDWFFSPTASVIFYILVEKFIGSVPVFEFVLKYIAIALKLTINEFLKYEKKTTKVIKKSLFGVIEKIVLLRYQDLNLEIRYLFDQNSEDLKKQKDLPLDELYRLFGITHHREDNSFKSEKIPLDDDKRVVSIYTVPKGRVMSDLEKVRRRRLERELREKEESKKKAQNEVLQKKTLKKQIEKRRIELGVKSKAEDGELPIVTVYGENEDFGLVWRIHDELPEEQALIEIVRKKFSRVIKALFNRYAGVGYKRSVVPIVTFDKIQVTRDGLSETDFSRMLRENNVSSLFISTEEIRMVFATIASKTKSIVIQFDLFTDLLYMTSMLIFSRHPYNYSKYPPCKLFENIFLLFRPCDDSIIPRYLFDEPDPGSGDRDVIRILNQILEKNPDYQLPDNYKKYKEPVLMTNFTACSIIKSYNIAIEIIDTILNTNLNLHFLMPMVKVEYKTRAKGIIKGDDGKNSYRALTRIESNVNFAQLSPFIKLSSLNIFSVSSEIVIECAKVLDDLIYSVEKNSFVFISKHAKPPGSITNKVLIIKQNKELEKNLELEKAEHKRKNRMAIIEEELSRLRGEKEVKKYIDEEQRKKDMLKVKFTEKKMKEIKEKQKFEIEEKLLEYRLAKLEQEIQYKDKKSPIKNLRMSERKVHMSVDSKRPRSIETSPFGKNSLMKLKNL</sequence>
<comment type="caution">
    <text evidence="3">The sequence shown here is derived from an EMBL/GenBank/DDBJ whole genome shotgun (WGS) entry which is preliminary data.</text>
</comment>
<accession>A0A1R2C6P8</accession>
<feature type="coiled-coil region" evidence="1">
    <location>
        <begin position="665"/>
        <end position="706"/>
    </location>
</feature>
<protein>
    <submittedName>
        <fullName evidence="3">Uncharacterized protein</fullName>
    </submittedName>
</protein>
<evidence type="ECO:0000313" key="4">
    <source>
        <dbReference type="Proteomes" id="UP000187209"/>
    </source>
</evidence>
<dbReference type="Proteomes" id="UP000187209">
    <property type="component" value="Unassembled WGS sequence"/>
</dbReference>
<gene>
    <name evidence="3" type="ORF">SteCoe_14133</name>
</gene>
<keyword evidence="1" id="KW-0175">Coiled coil</keyword>
<dbReference type="EMBL" id="MPUH01000261">
    <property type="protein sequence ID" value="OMJ84677.1"/>
    <property type="molecule type" value="Genomic_DNA"/>
</dbReference>
<organism evidence="3 4">
    <name type="scientific">Stentor coeruleus</name>
    <dbReference type="NCBI Taxonomy" id="5963"/>
    <lineage>
        <taxon>Eukaryota</taxon>
        <taxon>Sar</taxon>
        <taxon>Alveolata</taxon>
        <taxon>Ciliophora</taxon>
        <taxon>Postciliodesmatophora</taxon>
        <taxon>Heterotrichea</taxon>
        <taxon>Heterotrichida</taxon>
        <taxon>Stentoridae</taxon>
        <taxon>Stentor</taxon>
    </lineage>
</organism>
<proteinExistence type="predicted"/>
<feature type="compositionally biased region" description="Basic and acidic residues" evidence="2">
    <location>
        <begin position="1157"/>
        <end position="1176"/>
    </location>
</feature>
<reference evidence="3 4" key="1">
    <citation type="submission" date="2016-11" db="EMBL/GenBank/DDBJ databases">
        <title>The macronuclear genome of Stentor coeruleus: a giant cell with tiny introns.</title>
        <authorList>
            <person name="Slabodnick M."/>
            <person name="Ruby J.G."/>
            <person name="Reiff S.B."/>
            <person name="Swart E.C."/>
            <person name="Gosai S."/>
            <person name="Prabakaran S."/>
            <person name="Witkowska E."/>
            <person name="Larue G.E."/>
            <person name="Fisher S."/>
            <person name="Freeman R.M."/>
            <person name="Gunawardena J."/>
            <person name="Chu W."/>
            <person name="Stover N.A."/>
            <person name="Gregory B.D."/>
            <person name="Nowacki M."/>
            <person name="Derisi J."/>
            <person name="Roy S.W."/>
            <person name="Marshall W.F."/>
            <person name="Sood P."/>
        </authorList>
    </citation>
    <scope>NUCLEOTIDE SEQUENCE [LARGE SCALE GENOMIC DNA]</scope>
    <source>
        <strain evidence="3">WM001</strain>
    </source>
</reference>
<dbReference type="OrthoDB" id="312045at2759"/>
<feature type="coiled-coil region" evidence="1">
    <location>
        <begin position="1053"/>
        <end position="1080"/>
    </location>
</feature>
<evidence type="ECO:0000256" key="2">
    <source>
        <dbReference type="SAM" id="MobiDB-lite"/>
    </source>
</evidence>
<feature type="region of interest" description="Disordered" evidence="2">
    <location>
        <begin position="1157"/>
        <end position="1193"/>
    </location>
</feature>
<dbReference type="AlphaFoldDB" id="A0A1R2C6P8"/>